<dbReference type="EMBL" id="ASPP01011123">
    <property type="protein sequence ID" value="ETO21995.1"/>
    <property type="molecule type" value="Genomic_DNA"/>
</dbReference>
<dbReference type="GO" id="GO:0005634">
    <property type="term" value="C:nucleus"/>
    <property type="evidence" value="ECO:0007669"/>
    <property type="project" value="TreeGrafter"/>
</dbReference>
<evidence type="ECO:0000313" key="2">
    <source>
        <dbReference type="Proteomes" id="UP000023152"/>
    </source>
</evidence>
<dbReference type="InterPro" id="IPR013083">
    <property type="entry name" value="Znf_RING/FYVE/PHD"/>
</dbReference>
<feature type="non-terminal residue" evidence="1">
    <location>
        <position position="1"/>
    </location>
</feature>
<dbReference type="Proteomes" id="UP000023152">
    <property type="component" value="Unassembled WGS sequence"/>
</dbReference>
<keyword evidence="2" id="KW-1185">Reference proteome</keyword>
<dbReference type="GO" id="GO:1990404">
    <property type="term" value="F:NAD+-protein mono-ADP-ribosyltransferase activity"/>
    <property type="evidence" value="ECO:0007669"/>
    <property type="project" value="TreeGrafter"/>
</dbReference>
<dbReference type="PANTHER" id="PTHR45740">
    <property type="entry name" value="POLY [ADP-RIBOSE] POLYMERASE"/>
    <property type="match status" value="1"/>
</dbReference>
<accession>X6N6V1</accession>
<dbReference type="Gene3D" id="3.90.228.10">
    <property type="match status" value="1"/>
</dbReference>
<proteinExistence type="predicted"/>
<evidence type="ECO:0000313" key="1">
    <source>
        <dbReference type="EMBL" id="ETO21995.1"/>
    </source>
</evidence>
<dbReference type="PANTHER" id="PTHR45740:SF2">
    <property type="entry name" value="POLY [ADP-RIBOSE] POLYMERASE"/>
    <property type="match status" value="1"/>
</dbReference>
<comment type="caution">
    <text evidence="1">The sequence shown here is derived from an EMBL/GenBank/DDBJ whole genome shotgun (WGS) entry which is preliminary data.</text>
</comment>
<dbReference type="GO" id="GO:0003950">
    <property type="term" value="F:NAD+ poly-ADP-ribosyltransferase activity"/>
    <property type="evidence" value="ECO:0007669"/>
    <property type="project" value="TreeGrafter"/>
</dbReference>
<dbReference type="SUPFAM" id="SSF56399">
    <property type="entry name" value="ADP-ribosylation"/>
    <property type="match status" value="1"/>
</dbReference>
<dbReference type="AlphaFoldDB" id="X6N6V1"/>
<organism evidence="1 2">
    <name type="scientific">Reticulomyxa filosa</name>
    <dbReference type="NCBI Taxonomy" id="46433"/>
    <lineage>
        <taxon>Eukaryota</taxon>
        <taxon>Sar</taxon>
        <taxon>Rhizaria</taxon>
        <taxon>Retaria</taxon>
        <taxon>Foraminifera</taxon>
        <taxon>Monothalamids</taxon>
        <taxon>Reticulomyxidae</taxon>
        <taxon>Reticulomyxa</taxon>
    </lineage>
</organism>
<evidence type="ECO:0008006" key="3">
    <source>
        <dbReference type="Google" id="ProtNLM"/>
    </source>
</evidence>
<dbReference type="InterPro" id="IPR051712">
    <property type="entry name" value="ARTD-AVP"/>
</dbReference>
<protein>
    <recommendedName>
        <fullName evidence="3">Poly [ADP-ribose] polymerase</fullName>
    </recommendedName>
</protein>
<sequence>FIAEMQLNEGMEIAQRLQSEENSDANANEEVARMVENGHYVKSFTCKKCNEANVHGGIELKNCMDPVCYDCFEDIVDQALLLRQSPQCPTCFTDINIDDVRRHKNASIADQVSEMLSTTAILGFDDTFSCFSVGCGGCVAIENKHVTQFQCPKCYSNNCILCKSFAFFLKKKKLIKSVDITYSHCGKVSVGSEKKKERGRPTKTVILKRKEWISNEYFFKQWEEFKDKPDQQKDEHNGQSIGLDGLAKMCKSVQVIQGSEEWNNVLRYVKDKVNRTWIRIDRIQNGKLWMAYHRYCQSLKEQGIQPEERAFWHGTGQTLPSKIWKTTGFDITFARVGGCLWFAAQNSYSMSGFQHVSGSNCQIFLALVATGVGSDCKFIRGDTILNSFELKQVLPLLYDEKLLQQLFSQNR</sequence>
<dbReference type="Gene3D" id="3.30.40.10">
    <property type="entry name" value="Zinc/RING finger domain, C3HC4 (zinc finger)"/>
    <property type="match status" value="1"/>
</dbReference>
<name>X6N6V1_RETFI</name>
<gene>
    <name evidence="1" type="ORF">RFI_15207</name>
</gene>
<reference evidence="1 2" key="1">
    <citation type="journal article" date="2013" name="Curr. Biol.">
        <title>The Genome of the Foraminiferan Reticulomyxa filosa.</title>
        <authorList>
            <person name="Glockner G."/>
            <person name="Hulsmann N."/>
            <person name="Schleicher M."/>
            <person name="Noegel A.A."/>
            <person name="Eichinger L."/>
            <person name="Gallinger C."/>
            <person name="Pawlowski J."/>
            <person name="Sierra R."/>
            <person name="Euteneuer U."/>
            <person name="Pillet L."/>
            <person name="Moustafa A."/>
            <person name="Platzer M."/>
            <person name="Groth M."/>
            <person name="Szafranski K."/>
            <person name="Schliwa M."/>
        </authorList>
    </citation>
    <scope>NUCLEOTIDE SEQUENCE [LARGE SCALE GENOMIC DNA]</scope>
</reference>
<dbReference type="OrthoDB" id="261960at2759"/>